<dbReference type="SUPFAM" id="SSF51569">
    <property type="entry name" value="Aldolase"/>
    <property type="match status" value="1"/>
</dbReference>
<evidence type="ECO:0000313" key="3">
    <source>
        <dbReference type="Proteomes" id="UP001165492"/>
    </source>
</evidence>
<reference evidence="2" key="1">
    <citation type="submission" date="2021-11" db="EMBL/GenBank/DDBJ databases">
        <title>Description of a new species Pelosinus isolated from the bottom sediments of Lake Baikal.</title>
        <authorList>
            <person name="Zakharyuk A."/>
        </authorList>
    </citation>
    <scope>NUCLEOTIDE SEQUENCE</scope>
    <source>
        <strain evidence="2">Bkl1</strain>
    </source>
</reference>
<gene>
    <name evidence="2" type="ORF">LMF89_16610</name>
</gene>
<dbReference type="InterPro" id="IPR013785">
    <property type="entry name" value="Aldolase_TIM"/>
</dbReference>
<evidence type="ECO:0000256" key="1">
    <source>
        <dbReference type="ARBA" id="ARBA00023239"/>
    </source>
</evidence>
<comment type="caution">
    <text evidence="2">The sequence shown here is derived from an EMBL/GenBank/DDBJ whole genome shotgun (WGS) entry which is preliminary data.</text>
</comment>
<name>A0ABS8HUV9_9FIRM</name>
<evidence type="ECO:0000313" key="2">
    <source>
        <dbReference type="EMBL" id="MCC5466966.1"/>
    </source>
</evidence>
<accession>A0ABS8HUV9</accession>
<dbReference type="InterPro" id="IPR002220">
    <property type="entry name" value="DapA-like"/>
</dbReference>
<keyword evidence="1" id="KW-0456">Lyase</keyword>
<proteinExistence type="predicted"/>
<dbReference type="Proteomes" id="UP001165492">
    <property type="component" value="Unassembled WGS sequence"/>
</dbReference>
<dbReference type="Gene3D" id="3.20.20.70">
    <property type="entry name" value="Aldolase class I"/>
    <property type="match status" value="1"/>
</dbReference>
<organism evidence="2 3">
    <name type="scientific">Pelosinus baikalensis</name>
    <dbReference type="NCBI Taxonomy" id="2892015"/>
    <lineage>
        <taxon>Bacteria</taxon>
        <taxon>Bacillati</taxon>
        <taxon>Bacillota</taxon>
        <taxon>Negativicutes</taxon>
        <taxon>Selenomonadales</taxon>
        <taxon>Sporomusaceae</taxon>
        <taxon>Pelosinus</taxon>
    </lineage>
</organism>
<dbReference type="EMBL" id="JAJHJB010000025">
    <property type="protein sequence ID" value="MCC5466966.1"/>
    <property type="molecule type" value="Genomic_DNA"/>
</dbReference>
<protein>
    <submittedName>
        <fullName evidence="2">Dihydrodipicolinate synthase family protein</fullName>
    </submittedName>
</protein>
<sequence length="84" mass="9083">MAPKLVVQIYDTFMAGDIQGSLEAQYKLAPLRVAMGLGSWPVVTKDAMNLIGFQAGEPIKPNTSCSEVNMTKLKNILANMGLLK</sequence>
<dbReference type="Pfam" id="PF00701">
    <property type="entry name" value="DHDPS"/>
    <property type="match status" value="1"/>
</dbReference>
<keyword evidence="3" id="KW-1185">Reference proteome</keyword>